<evidence type="ECO:0000313" key="2">
    <source>
        <dbReference type="EMBL" id="MPC39571.1"/>
    </source>
</evidence>
<evidence type="ECO:0000256" key="1">
    <source>
        <dbReference type="SAM" id="Phobius"/>
    </source>
</evidence>
<gene>
    <name evidence="2" type="ORF">E2C01_033112</name>
</gene>
<name>A0A5B7EXQ8_PORTR</name>
<evidence type="ECO:0000313" key="3">
    <source>
        <dbReference type="Proteomes" id="UP000324222"/>
    </source>
</evidence>
<keyword evidence="1" id="KW-0472">Membrane</keyword>
<reference evidence="2 3" key="1">
    <citation type="submission" date="2019-05" db="EMBL/GenBank/DDBJ databases">
        <title>Another draft genome of Portunus trituberculatus and its Hox gene families provides insights of decapod evolution.</title>
        <authorList>
            <person name="Jeong J.-H."/>
            <person name="Song I."/>
            <person name="Kim S."/>
            <person name="Choi T."/>
            <person name="Kim D."/>
            <person name="Ryu S."/>
            <person name="Kim W."/>
        </authorList>
    </citation>
    <scope>NUCLEOTIDE SEQUENCE [LARGE SCALE GENOMIC DNA]</scope>
    <source>
        <tissue evidence="2">Muscle</tissue>
    </source>
</reference>
<sequence>MLVVTWRRAPQVVAIVAAVTVVVAVMVVAKAVAGTRRGCVGVAAARRAGGAEEVGWAGRDAAGAAPDKANGGWPPPASCGCRAVFSVGACGLSSVAALWNGDAAWTSAVAGVGAGRVRGDQPLMPHLATLARYLPRLFQVNVSPDGSVQGNASASRVGHMAPLLPCALHHYAPQDVATCARRHLAATGSPLRLAFVGDSLVRNTLQEMVRSTRGALHYRVEGGDEDEALRFLDMPAKYDTPVQADGLDLSFHWSAFLHKPRNFTDVTHQGARDLLEAWAAGRAGPRAGDGPPPNVVCASSGMWDTSLEDDDEAVEGFVNTLNVMGPVLQALARRVRVLWHVHGPIKPWLATRGVPNAALDMMNVASWKRLGGGDVWLWDSRTVLALRQYTECRALHRAGLDALVPREWGCRDFQHPGKDVERAAVNMIWNLACNARLALHHSHCCAADTPPPAAT</sequence>
<keyword evidence="1" id="KW-1133">Transmembrane helix</keyword>
<dbReference type="Proteomes" id="UP000324222">
    <property type="component" value="Unassembled WGS sequence"/>
</dbReference>
<protein>
    <submittedName>
        <fullName evidence="2">Uncharacterized protein</fullName>
    </submittedName>
</protein>
<dbReference type="AlphaFoldDB" id="A0A5B7EXQ8"/>
<proteinExistence type="predicted"/>
<comment type="caution">
    <text evidence="2">The sequence shown here is derived from an EMBL/GenBank/DDBJ whole genome shotgun (WGS) entry which is preliminary data.</text>
</comment>
<feature type="transmembrane region" description="Helical" evidence="1">
    <location>
        <begin position="12"/>
        <end position="33"/>
    </location>
</feature>
<dbReference type="OrthoDB" id="6367655at2759"/>
<keyword evidence="3" id="KW-1185">Reference proteome</keyword>
<keyword evidence="1" id="KW-0812">Transmembrane</keyword>
<organism evidence="2 3">
    <name type="scientific">Portunus trituberculatus</name>
    <name type="common">Swimming crab</name>
    <name type="synonym">Neptunus trituberculatus</name>
    <dbReference type="NCBI Taxonomy" id="210409"/>
    <lineage>
        <taxon>Eukaryota</taxon>
        <taxon>Metazoa</taxon>
        <taxon>Ecdysozoa</taxon>
        <taxon>Arthropoda</taxon>
        <taxon>Crustacea</taxon>
        <taxon>Multicrustacea</taxon>
        <taxon>Malacostraca</taxon>
        <taxon>Eumalacostraca</taxon>
        <taxon>Eucarida</taxon>
        <taxon>Decapoda</taxon>
        <taxon>Pleocyemata</taxon>
        <taxon>Brachyura</taxon>
        <taxon>Eubrachyura</taxon>
        <taxon>Portunoidea</taxon>
        <taxon>Portunidae</taxon>
        <taxon>Portuninae</taxon>
        <taxon>Portunus</taxon>
    </lineage>
</organism>
<dbReference type="EMBL" id="VSRR010004406">
    <property type="protein sequence ID" value="MPC39571.1"/>
    <property type="molecule type" value="Genomic_DNA"/>
</dbReference>
<accession>A0A5B7EXQ8</accession>